<keyword evidence="7" id="KW-0472">Membrane</keyword>
<dbReference type="AlphaFoldDB" id="A0AA91T0X7"/>
<protein>
    <submittedName>
        <fullName evidence="8">Mannosyltransferase</fullName>
    </submittedName>
</protein>
<sequence length="452" mass="52843">MISLLSLKLPQTLCRVVLFVAAVVAFLVFLTMNTNDSIVSASSSLRTVLSKFNTSIYYDPSYGYKIAPGAVSFSFVPKRGTKDSPKDVLKENTALYENVMAQEIGEPKDFDIDSIRPPENVTTYQRENATIVALVRNNEIKKIQRTITQFEEKFNKKFGYPYTFINDEPFTERFMEKVRGFTSAPVSFVHLDPQAWNKPEWIDTEREWREMNLLANQNVAYAKKGSYHNMCRFYSGPFFDVPEMRKYRFYWRIEPNVKFFTDVNYDVFKYLAGTGKIYGFTISVYDIHQTVRTLFPETLKFLNKGDNYKYVNENGAFQWITENKQLPEKAIYTGGYSTCHFWSNFEMGDMNFFRDEAYSSWFKHLDATGNFYYERWGDAPVHSLGLALFADKRKIHWFRDIGYYHDPYMHCPNTPSRKGCDVGHFGPNEQSLSQNCMATWIRYEIDDLSSIY</sequence>
<dbReference type="GO" id="GO:0000026">
    <property type="term" value="F:alpha-1,2-mannosyltransferase activity"/>
    <property type="evidence" value="ECO:0007669"/>
    <property type="project" value="TreeGrafter"/>
</dbReference>
<evidence type="ECO:0000256" key="7">
    <source>
        <dbReference type="SAM" id="Phobius"/>
    </source>
</evidence>
<evidence type="ECO:0000313" key="9">
    <source>
        <dbReference type="Proteomes" id="UP000195602"/>
    </source>
</evidence>
<dbReference type="InterPro" id="IPR002685">
    <property type="entry name" value="Glyco_trans_15"/>
</dbReference>
<dbReference type="SUPFAM" id="SSF53448">
    <property type="entry name" value="Nucleotide-diphospho-sugar transferases"/>
    <property type="match status" value="1"/>
</dbReference>
<dbReference type="GO" id="GO:0006487">
    <property type="term" value="P:protein N-linked glycosylation"/>
    <property type="evidence" value="ECO:0007669"/>
    <property type="project" value="TreeGrafter"/>
</dbReference>
<comment type="caution">
    <text evidence="8">The sequence shown here is derived from an EMBL/GenBank/DDBJ whole genome shotgun (WGS) entry which is preliminary data.</text>
</comment>
<dbReference type="Proteomes" id="UP000195602">
    <property type="component" value="Unassembled WGS sequence"/>
</dbReference>
<feature type="transmembrane region" description="Helical" evidence="7">
    <location>
        <begin position="12"/>
        <end position="32"/>
    </location>
</feature>
<keyword evidence="7" id="KW-1133">Transmembrane helix</keyword>
<comment type="similarity">
    <text evidence="2">Belongs to the glycosyltransferase 15 family.</text>
</comment>
<comment type="subcellular location">
    <subcellularLocation>
        <location evidence="1">Membrane</location>
        <topology evidence="1">Single-pass type II membrane protein</topology>
    </subcellularLocation>
</comment>
<evidence type="ECO:0000313" key="8">
    <source>
        <dbReference type="EMBL" id="OVF07639.1"/>
    </source>
</evidence>
<evidence type="ECO:0000256" key="3">
    <source>
        <dbReference type="ARBA" id="ARBA00022676"/>
    </source>
</evidence>
<dbReference type="GO" id="GO:0005794">
    <property type="term" value="C:Golgi apparatus"/>
    <property type="evidence" value="ECO:0007669"/>
    <property type="project" value="TreeGrafter"/>
</dbReference>
<organism evidence="8 9">
    <name type="scientific">Clavispora lusitaniae</name>
    <name type="common">Candida lusitaniae</name>
    <dbReference type="NCBI Taxonomy" id="36911"/>
    <lineage>
        <taxon>Eukaryota</taxon>
        <taxon>Fungi</taxon>
        <taxon>Dikarya</taxon>
        <taxon>Ascomycota</taxon>
        <taxon>Saccharomycotina</taxon>
        <taxon>Pichiomycetes</taxon>
        <taxon>Metschnikowiaceae</taxon>
        <taxon>Clavispora</taxon>
    </lineage>
</organism>
<evidence type="ECO:0000256" key="1">
    <source>
        <dbReference type="ARBA" id="ARBA00004606"/>
    </source>
</evidence>
<dbReference type="GO" id="GO:0016020">
    <property type="term" value="C:membrane"/>
    <property type="evidence" value="ECO:0007669"/>
    <property type="project" value="UniProtKB-SubCell"/>
</dbReference>
<dbReference type="Pfam" id="PF01793">
    <property type="entry name" value="Glyco_transf_15"/>
    <property type="match status" value="1"/>
</dbReference>
<dbReference type="FunFam" id="3.90.550.10:FF:000051">
    <property type="entry name" value="Alpha-1,2-mannosyltransferase (Ktr4)"/>
    <property type="match status" value="1"/>
</dbReference>
<dbReference type="GO" id="GO:0006493">
    <property type="term" value="P:protein O-linked glycosylation"/>
    <property type="evidence" value="ECO:0007669"/>
    <property type="project" value="TreeGrafter"/>
</dbReference>
<dbReference type="InterPro" id="IPR029044">
    <property type="entry name" value="Nucleotide-diphossugar_trans"/>
</dbReference>
<reference evidence="8 9" key="1">
    <citation type="submission" date="2017-04" db="EMBL/GenBank/DDBJ databases">
        <title>Draft genome of the yeast Clavispora lusitaniae type strain CBS 6936.</title>
        <authorList>
            <person name="Durrens P."/>
            <person name="Klopp C."/>
            <person name="Biteau N."/>
            <person name="Fitton-Ouhabi V."/>
            <person name="Dementhon K."/>
            <person name="Accoceberry I."/>
            <person name="Sherman D.J."/>
            <person name="Noel T."/>
        </authorList>
    </citation>
    <scope>NUCLEOTIDE SEQUENCE [LARGE SCALE GENOMIC DNA]</scope>
    <source>
        <strain evidence="8 9">CBS 6936</strain>
    </source>
</reference>
<dbReference type="KEGG" id="clus:A9F13_12g01859"/>
<evidence type="ECO:0000256" key="4">
    <source>
        <dbReference type="ARBA" id="ARBA00022679"/>
    </source>
</evidence>
<evidence type="ECO:0000256" key="2">
    <source>
        <dbReference type="ARBA" id="ARBA00007677"/>
    </source>
</evidence>
<keyword evidence="4" id="KW-0808">Transferase</keyword>
<keyword evidence="3 8" id="KW-0328">Glycosyltransferase</keyword>
<evidence type="ECO:0000256" key="5">
    <source>
        <dbReference type="ARBA" id="ARBA00022968"/>
    </source>
</evidence>
<dbReference type="PANTHER" id="PTHR31121:SF7">
    <property type="entry name" value="MANNOSYLTRANSFERASE KTR4-RELATED"/>
    <property type="match status" value="1"/>
</dbReference>
<dbReference type="Gene3D" id="3.90.550.10">
    <property type="entry name" value="Spore Coat Polysaccharide Biosynthesis Protein SpsA, Chain A"/>
    <property type="match status" value="1"/>
</dbReference>
<name>A0AA91T0X7_CLALS</name>
<feature type="active site" description="Nucleophile" evidence="6">
    <location>
        <position position="346"/>
    </location>
</feature>
<dbReference type="EMBL" id="LYUB02000012">
    <property type="protein sequence ID" value="OVF07639.1"/>
    <property type="molecule type" value="Genomic_DNA"/>
</dbReference>
<accession>A0AA91T0X7</accession>
<keyword evidence="5" id="KW-0735">Signal-anchor</keyword>
<gene>
    <name evidence="8" type="ORF">A9F13_12g01859</name>
</gene>
<dbReference type="GO" id="GO:0000032">
    <property type="term" value="P:cell wall mannoprotein biosynthetic process"/>
    <property type="evidence" value="ECO:0007669"/>
    <property type="project" value="TreeGrafter"/>
</dbReference>
<keyword evidence="7" id="KW-0812">Transmembrane</keyword>
<evidence type="ECO:0000256" key="6">
    <source>
        <dbReference type="PIRSR" id="PIRSR018153-1"/>
    </source>
</evidence>
<dbReference type="PANTHER" id="PTHR31121">
    <property type="entry name" value="ALPHA-1,2 MANNOSYLTRANSFERASE KTR1"/>
    <property type="match status" value="1"/>
</dbReference>
<proteinExistence type="inferred from homology"/>